<comment type="caution">
    <text evidence="3">The sequence shown here is derived from an EMBL/GenBank/DDBJ whole genome shotgun (WGS) entry which is preliminary data.</text>
</comment>
<evidence type="ECO:0000256" key="1">
    <source>
        <dbReference type="SAM" id="SignalP"/>
    </source>
</evidence>
<dbReference type="PANTHER" id="PTHR34717:SF1">
    <property type="entry name" value="EG:BACR7A4.20 PROTEIN"/>
    <property type="match status" value="1"/>
</dbReference>
<evidence type="ECO:0000313" key="3">
    <source>
        <dbReference type="EMBL" id="CAL8122388.1"/>
    </source>
</evidence>
<dbReference type="Pfam" id="PF23212">
    <property type="entry name" value="DUF7064"/>
    <property type="match status" value="1"/>
</dbReference>
<dbReference type="Proteomes" id="UP001642540">
    <property type="component" value="Unassembled WGS sequence"/>
</dbReference>
<sequence length="430" mass="49845">MLCCCISWLFYVGLFLFLGILLSNKDPPKLAGVYSQPGKFYWPKVVIFFLLMKFRKWKDSRNTQSQKDHTKLETYQSGYGTKSKCSPEEMDKVQPLSDHFQAIDAIYFNGANSDGFCIISGTARRPHDVVNGFLILRIPEIGYLVSPKFPDCQLFDGSDKYYGAEGFRYEPVVPMKHWKLQYDGQMKSPDDRSKTVEVKLNADWKTDLDYFDYDTDVPPWTMARAIAKESWSREYFQQLKEAHQTHYEQHGTLTGEVSIDGKVYKFTTPSMRDHSYGVKRNWKLLYRYMFHMFSLEDGRRFDVGNVCQPATGSQLELGYMYDFDGSLHALSWVDLPLYLYGEQGDPPTDYGFRVKATNGKTYYVQVKVLETLELNIGWEWEARIVERRCKFIIDGIEGYGVSECMYRHPGGRPAEFAKSDPESIKTKKLV</sequence>
<keyword evidence="4" id="KW-1185">Reference proteome</keyword>
<name>A0ABP1RB88_9HEXA</name>
<keyword evidence="1" id="KW-0732">Signal</keyword>
<gene>
    <name evidence="3" type="ORF">ODALV1_LOCUS19779</name>
</gene>
<dbReference type="EMBL" id="CAXLJM020000068">
    <property type="protein sequence ID" value="CAL8122388.1"/>
    <property type="molecule type" value="Genomic_DNA"/>
</dbReference>
<dbReference type="PANTHER" id="PTHR34717">
    <property type="entry name" value="EG:BACR7A4.20 PROTEIN"/>
    <property type="match status" value="1"/>
</dbReference>
<protein>
    <recommendedName>
        <fullName evidence="2">DUF7064 domain-containing protein</fullName>
    </recommendedName>
</protein>
<accession>A0ABP1RB88</accession>
<evidence type="ECO:0000259" key="2">
    <source>
        <dbReference type="Pfam" id="PF23212"/>
    </source>
</evidence>
<feature type="signal peptide" evidence="1">
    <location>
        <begin position="1"/>
        <end position="23"/>
    </location>
</feature>
<proteinExistence type="predicted"/>
<feature type="chain" id="PRO_5045667600" description="DUF7064 domain-containing protein" evidence="1">
    <location>
        <begin position="24"/>
        <end position="430"/>
    </location>
</feature>
<reference evidence="3 4" key="1">
    <citation type="submission" date="2024-08" db="EMBL/GenBank/DDBJ databases">
        <authorList>
            <person name="Cucini C."/>
            <person name="Frati F."/>
        </authorList>
    </citation>
    <scope>NUCLEOTIDE SEQUENCE [LARGE SCALE GENOMIC DNA]</scope>
</reference>
<organism evidence="3 4">
    <name type="scientific">Orchesella dallaii</name>
    <dbReference type="NCBI Taxonomy" id="48710"/>
    <lineage>
        <taxon>Eukaryota</taxon>
        <taxon>Metazoa</taxon>
        <taxon>Ecdysozoa</taxon>
        <taxon>Arthropoda</taxon>
        <taxon>Hexapoda</taxon>
        <taxon>Collembola</taxon>
        <taxon>Entomobryomorpha</taxon>
        <taxon>Entomobryoidea</taxon>
        <taxon>Orchesellidae</taxon>
        <taxon>Orchesellinae</taxon>
        <taxon>Orchesella</taxon>
    </lineage>
</organism>
<evidence type="ECO:0000313" key="4">
    <source>
        <dbReference type="Proteomes" id="UP001642540"/>
    </source>
</evidence>
<dbReference type="InterPro" id="IPR055492">
    <property type="entry name" value="DUF7064"/>
</dbReference>
<feature type="domain" description="DUF7064" evidence="2">
    <location>
        <begin position="282"/>
        <end position="405"/>
    </location>
</feature>